<organism evidence="1 2">
    <name type="scientific">Mycetomoellerius zeteki</name>
    <dbReference type="NCBI Taxonomy" id="64791"/>
    <lineage>
        <taxon>Eukaryota</taxon>
        <taxon>Metazoa</taxon>
        <taxon>Ecdysozoa</taxon>
        <taxon>Arthropoda</taxon>
        <taxon>Hexapoda</taxon>
        <taxon>Insecta</taxon>
        <taxon>Pterygota</taxon>
        <taxon>Neoptera</taxon>
        <taxon>Endopterygota</taxon>
        <taxon>Hymenoptera</taxon>
        <taxon>Apocrita</taxon>
        <taxon>Aculeata</taxon>
        <taxon>Formicoidea</taxon>
        <taxon>Formicidae</taxon>
        <taxon>Myrmicinae</taxon>
        <taxon>Mycetomoellerius</taxon>
    </lineage>
</organism>
<name>A0A151XBZ4_9HYME</name>
<dbReference type="Proteomes" id="UP000075809">
    <property type="component" value="Unassembled WGS sequence"/>
</dbReference>
<dbReference type="AlphaFoldDB" id="A0A151XBZ4"/>
<protein>
    <submittedName>
        <fullName evidence="1">Uncharacterized protein</fullName>
    </submittedName>
</protein>
<accession>A0A151XBZ4</accession>
<proteinExistence type="predicted"/>
<keyword evidence="2" id="KW-1185">Reference proteome</keyword>
<evidence type="ECO:0000313" key="2">
    <source>
        <dbReference type="Proteomes" id="UP000075809"/>
    </source>
</evidence>
<reference evidence="1 2" key="1">
    <citation type="submission" date="2015-09" db="EMBL/GenBank/DDBJ databases">
        <title>Trachymyrmex zeteki WGS genome.</title>
        <authorList>
            <person name="Nygaard S."/>
            <person name="Hu H."/>
            <person name="Boomsma J."/>
            <person name="Zhang G."/>
        </authorList>
    </citation>
    <scope>NUCLEOTIDE SEQUENCE [LARGE SCALE GENOMIC DNA]</scope>
    <source>
        <strain evidence="1">Tzet28-1</strain>
        <tissue evidence="1">Whole body</tissue>
    </source>
</reference>
<evidence type="ECO:0000313" key="1">
    <source>
        <dbReference type="EMBL" id="KYQ57867.1"/>
    </source>
</evidence>
<dbReference type="EMBL" id="KQ982315">
    <property type="protein sequence ID" value="KYQ57867.1"/>
    <property type="molecule type" value="Genomic_DNA"/>
</dbReference>
<sequence>MRSGQLGKLGHGMGREIYKFSYRRLHPWDLRLMGRAGYRYEVPRSSSFPESFVVANSFQSTAARAIMLQGLIFISNHPECFAIRRRVLRRGVLGKQQRGKFSNYLAKLRNTWLFFFLPSASAADRVRRIVDLCSQFRWTGEREQRETAVPTRRYEGMDLDLKGGITWKEGVEGSEGCILLLASPGGRPSIACHTALYELISSYGLRTTRMHSAAAAGSRALLFCVSNISRKSERKGGSIFGLRDVNKTGPSPFAAFCRSPHRCWRVQDVPGRSNHFI</sequence>
<gene>
    <name evidence="1" type="ORF">ALC60_03170</name>
</gene>